<evidence type="ECO:0000256" key="4">
    <source>
        <dbReference type="PIRSR" id="PIRSR001549-1"/>
    </source>
</evidence>
<dbReference type="InterPro" id="IPR004516">
    <property type="entry name" value="HisRS/HisZ"/>
</dbReference>
<dbReference type="Pfam" id="PF13393">
    <property type="entry name" value="tRNA-synt_His"/>
    <property type="match status" value="1"/>
</dbReference>
<dbReference type="InterPro" id="IPR015807">
    <property type="entry name" value="His-tRNA-ligase"/>
</dbReference>
<reference evidence="6 7" key="1">
    <citation type="submission" date="2016-03" db="EMBL/GenBank/DDBJ databases">
        <title>Genome sequence of Mycoplasma gallinarum strain Mgn_IPT.</title>
        <authorList>
            <person name="Yacoub E."/>
            <person name="Sirand-Pugnet P."/>
            <person name="Barre A."/>
            <person name="Maurier F."/>
            <person name="Blanchard A."/>
            <person name="Ben Abdelmoumen B.M."/>
        </authorList>
    </citation>
    <scope>NUCLEOTIDE SEQUENCE [LARGE SCALE GENOMIC DNA]</scope>
    <source>
        <strain evidence="6 7">Mgn_IPT</strain>
    </source>
</reference>
<feature type="domain" description="Aminoacyl-transfer RNA synthetases class-II family profile" evidence="5">
    <location>
        <begin position="15"/>
        <end position="322"/>
    </location>
</feature>
<dbReference type="EMBL" id="LVLH01000016">
    <property type="protein sequence ID" value="OAB49159.1"/>
    <property type="molecule type" value="Genomic_DNA"/>
</dbReference>
<dbReference type="GO" id="GO:0005737">
    <property type="term" value="C:cytoplasm"/>
    <property type="evidence" value="ECO:0007669"/>
    <property type="project" value="UniProtKB-SubCell"/>
</dbReference>
<comment type="subunit">
    <text evidence="3">Homodimer.</text>
</comment>
<comment type="caution">
    <text evidence="6">The sequence shown here is derived from an EMBL/GenBank/DDBJ whole genome shotgun (WGS) entry which is preliminary data.</text>
</comment>
<dbReference type="CDD" id="cd00773">
    <property type="entry name" value="HisRS-like_core"/>
    <property type="match status" value="1"/>
</dbReference>
<keyword evidence="3" id="KW-0436">Ligase</keyword>
<keyword evidence="3" id="KW-0547">Nucleotide-binding</keyword>
<evidence type="ECO:0000313" key="7">
    <source>
        <dbReference type="Proteomes" id="UP000076983"/>
    </source>
</evidence>
<dbReference type="PANTHER" id="PTHR43707">
    <property type="entry name" value="HISTIDYL-TRNA SYNTHETASE"/>
    <property type="match status" value="1"/>
</dbReference>
<dbReference type="PIRSF" id="PIRSF001549">
    <property type="entry name" value="His-tRNA_synth"/>
    <property type="match status" value="1"/>
</dbReference>
<feature type="binding site" evidence="4">
    <location>
        <position position="123"/>
    </location>
    <ligand>
        <name>L-histidine</name>
        <dbReference type="ChEBI" id="CHEBI:57595"/>
    </ligand>
</feature>
<dbReference type="Gene3D" id="3.30.930.10">
    <property type="entry name" value="Bira Bifunctional Protein, Domain 2"/>
    <property type="match status" value="1"/>
</dbReference>
<proteinExistence type="inferred from homology"/>
<feature type="binding site" evidence="4">
    <location>
        <begin position="78"/>
        <end position="80"/>
    </location>
    <ligand>
        <name>L-histidine</name>
        <dbReference type="ChEBI" id="CHEBI:57595"/>
    </ligand>
</feature>
<dbReference type="NCBIfam" id="TIGR00442">
    <property type="entry name" value="hisS"/>
    <property type="match status" value="1"/>
</dbReference>
<dbReference type="STRING" id="29557.MGALLINA_00810"/>
<organism evidence="6 7">
    <name type="scientific">Mycoplasmopsis gallinarum</name>
    <dbReference type="NCBI Taxonomy" id="29557"/>
    <lineage>
        <taxon>Bacteria</taxon>
        <taxon>Bacillati</taxon>
        <taxon>Mycoplasmatota</taxon>
        <taxon>Mycoplasmoidales</taxon>
        <taxon>Metamycoplasmataceae</taxon>
        <taxon>Mycoplasmopsis</taxon>
    </lineage>
</organism>
<dbReference type="HAMAP" id="MF_00127">
    <property type="entry name" value="His_tRNA_synth"/>
    <property type="match status" value="1"/>
</dbReference>
<dbReference type="Proteomes" id="UP000076983">
    <property type="component" value="Unassembled WGS sequence"/>
</dbReference>
<comment type="catalytic activity">
    <reaction evidence="3">
        <text>tRNA(His) + L-histidine + ATP = L-histidyl-tRNA(His) + AMP + diphosphate + H(+)</text>
        <dbReference type="Rhea" id="RHEA:17313"/>
        <dbReference type="Rhea" id="RHEA-COMP:9665"/>
        <dbReference type="Rhea" id="RHEA-COMP:9689"/>
        <dbReference type="ChEBI" id="CHEBI:15378"/>
        <dbReference type="ChEBI" id="CHEBI:30616"/>
        <dbReference type="ChEBI" id="CHEBI:33019"/>
        <dbReference type="ChEBI" id="CHEBI:57595"/>
        <dbReference type="ChEBI" id="CHEBI:78442"/>
        <dbReference type="ChEBI" id="CHEBI:78527"/>
        <dbReference type="ChEBI" id="CHEBI:456215"/>
        <dbReference type="EC" id="6.1.1.21"/>
    </reaction>
</comment>
<keyword evidence="3" id="KW-0648">Protein biosynthesis</keyword>
<dbReference type="EC" id="6.1.1.21" evidence="3"/>
<feature type="binding site" evidence="4">
    <location>
        <position position="109"/>
    </location>
    <ligand>
        <name>L-histidine</name>
        <dbReference type="ChEBI" id="CHEBI:57595"/>
    </ligand>
</feature>
<gene>
    <name evidence="3 6" type="primary">hisS</name>
    <name evidence="6" type="ORF">MGALLINA_00810</name>
</gene>
<feature type="binding site" evidence="4">
    <location>
        <begin position="257"/>
        <end position="258"/>
    </location>
    <ligand>
        <name>L-histidine</name>
        <dbReference type="ChEBI" id="CHEBI:57595"/>
    </ligand>
</feature>
<keyword evidence="2 3" id="KW-0067">ATP-binding</keyword>
<accession>A0A168RP17</accession>
<dbReference type="SUPFAM" id="SSF55681">
    <property type="entry name" value="Class II aaRS and biotin synthetases"/>
    <property type="match status" value="1"/>
</dbReference>
<dbReference type="GO" id="GO:0005524">
    <property type="term" value="F:ATP binding"/>
    <property type="evidence" value="ECO:0007669"/>
    <property type="project" value="UniProtKB-UniRule"/>
</dbReference>
<dbReference type="RefSeq" id="WP_063625864.1">
    <property type="nucleotide sequence ID" value="NZ_LVLH01000016.1"/>
</dbReference>
<protein>
    <recommendedName>
        <fullName evidence="3">Histidine--tRNA ligase</fullName>
        <ecNumber evidence="3">6.1.1.21</ecNumber>
    </recommendedName>
    <alternativeName>
        <fullName evidence="3">Histidyl-tRNA synthetase</fullName>
        <shortName evidence="3">HisRS</shortName>
    </alternativeName>
</protein>
<evidence type="ECO:0000259" key="5">
    <source>
        <dbReference type="PROSITE" id="PS50862"/>
    </source>
</evidence>
<keyword evidence="3" id="KW-0963">Cytoplasm</keyword>
<dbReference type="OrthoDB" id="9800814at2"/>
<dbReference type="GO" id="GO:0006427">
    <property type="term" value="P:histidyl-tRNA aminoacylation"/>
    <property type="evidence" value="ECO:0007669"/>
    <property type="project" value="UniProtKB-UniRule"/>
</dbReference>
<dbReference type="InterPro" id="IPR045864">
    <property type="entry name" value="aa-tRNA-synth_II/BPL/LPL"/>
</dbReference>
<sequence>MNKIKGTRDSNIFESQIREEIRSLFVAYMNAFNFKAIETPILEPSELYRRSVPESDIVQKEMYDFVDKGKREITLRPEGTAGFIRALVNEKWYATNHLNKYWYWGPMFRYEQPQKGRYRQFNQAGIEFIGEANPFNDAEIIILAAEFLKELNVPYKLKINTLGDNESKQKYQQALKEYFLPYKNELNELNQKRLEKNVLRILDDKEDSQKEFVKNAPKNKDFLNEFSKNYFNKILLLLTDNDIVYEVDDSLVRGLDYYDQTVFEFVLDVDNFAQSTIIGGGRYSKLIQELNGPEMSACGWGFGVDRCLDFLVEQKAKESLNPEEVLVLIGTNQENKLVDFFNISMALSSNFCSTSFINKATKAKKIFEKAKKLNVQFLITNDDYIENEDQIVLKNLATNQKLILDLYDESLINKILDFIEKEMNIEE</sequence>
<dbReference type="PROSITE" id="PS50862">
    <property type="entry name" value="AA_TRNA_LIGASE_II"/>
    <property type="match status" value="1"/>
</dbReference>
<comment type="subcellular location">
    <subcellularLocation>
        <location evidence="3">Cytoplasm</location>
    </subcellularLocation>
</comment>
<dbReference type="InterPro" id="IPR041715">
    <property type="entry name" value="HisRS-like_core"/>
</dbReference>
<dbReference type="PATRIC" id="fig|29557.3.peg.65"/>
<evidence type="ECO:0000256" key="2">
    <source>
        <dbReference type="ARBA" id="ARBA00022840"/>
    </source>
</evidence>
<name>A0A168RP17_9BACT</name>
<evidence type="ECO:0000256" key="1">
    <source>
        <dbReference type="ARBA" id="ARBA00008226"/>
    </source>
</evidence>
<feature type="binding site" evidence="4">
    <location>
        <position position="127"/>
    </location>
    <ligand>
        <name>L-histidine</name>
        <dbReference type="ChEBI" id="CHEBI:57595"/>
    </ligand>
</feature>
<feature type="binding site" evidence="4">
    <location>
        <position position="253"/>
    </location>
    <ligand>
        <name>L-histidine</name>
        <dbReference type="ChEBI" id="CHEBI:57595"/>
    </ligand>
</feature>
<dbReference type="PANTHER" id="PTHR43707:SF1">
    <property type="entry name" value="HISTIDINE--TRNA LIGASE, MITOCHONDRIAL-RELATED"/>
    <property type="match status" value="1"/>
</dbReference>
<keyword evidence="3 6" id="KW-0030">Aminoacyl-tRNA synthetase</keyword>
<comment type="similarity">
    <text evidence="1 3">Belongs to the class-II aminoacyl-tRNA synthetase family.</text>
</comment>
<evidence type="ECO:0000313" key="6">
    <source>
        <dbReference type="EMBL" id="OAB49159.1"/>
    </source>
</evidence>
<dbReference type="AlphaFoldDB" id="A0A168RP17"/>
<dbReference type="GO" id="GO:0004821">
    <property type="term" value="F:histidine-tRNA ligase activity"/>
    <property type="evidence" value="ECO:0007669"/>
    <property type="project" value="UniProtKB-UniRule"/>
</dbReference>
<keyword evidence="7" id="KW-1185">Reference proteome</keyword>
<evidence type="ECO:0000256" key="3">
    <source>
        <dbReference type="HAMAP-Rule" id="MF_00127"/>
    </source>
</evidence>
<dbReference type="InterPro" id="IPR006195">
    <property type="entry name" value="aa-tRNA-synth_II"/>
</dbReference>